<accession>A0A919UFL0</accession>
<name>A0A919UFL0_9MICO</name>
<dbReference type="Proteomes" id="UP000652354">
    <property type="component" value="Unassembled WGS sequence"/>
</dbReference>
<gene>
    <name evidence="1" type="ORF">Dac01nite_05540</name>
</gene>
<dbReference type="EMBL" id="BONR01000001">
    <property type="protein sequence ID" value="GIG53802.1"/>
    <property type="molecule type" value="Genomic_DNA"/>
</dbReference>
<dbReference type="RefSeq" id="WP_203653226.1">
    <property type="nucleotide sequence ID" value="NZ_BONR01000001.1"/>
</dbReference>
<organism evidence="1 2">
    <name type="scientific">Demequina activiva</name>
    <dbReference type="NCBI Taxonomy" id="1582364"/>
    <lineage>
        <taxon>Bacteria</taxon>
        <taxon>Bacillati</taxon>
        <taxon>Actinomycetota</taxon>
        <taxon>Actinomycetes</taxon>
        <taxon>Micrococcales</taxon>
        <taxon>Demequinaceae</taxon>
        <taxon>Demequina</taxon>
    </lineage>
</organism>
<dbReference type="AlphaFoldDB" id="A0A919UFL0"/>
<comment type="caution">
    <text evidence="1">The sequence shown here is derived from an EMBL/GenBank/DDBJ whole genome shotgun (WGS) entry which is preliminary data.</text>
</comment>
<proteinExistence type="predicted"/>
<reference evidence="1" key="1">
    <citation type="submission" date="2021-01" db="EMBL/GenBank/DDBJ databases">
        <title>Whole genome shotgun sequence of Demequina activiva NBRC 110675.</title>
        <authorList>
            <person name="Komaki H."/>
            <person name="Tamura T."/>
        </authorList>
    </citation>
    <scope>NUCLEOTIDE SEQUENCE</scope>
    <source>
        <strain evidence="1">NBRC 110675</strain>
    </source>
</reference>
<evidence type="ECO:0000313" key="1">
    <source>
        <dbReference type="EMBL" id="GIG53802.1"/>
    </source>
</evidence>
<protein>
    <submittedName>
        <fullName evidence="1">Uncharacterized protein</fullName>
    </submittedName>
</protein>
<evidence type="ECO:0000313" key="2">
    <source>
        <dbReference type="Proteomes" id="UP000652354"/>
    </source>
</evidence>
<keyword evidence="2" id="KW-1185">Reference proteome</keyword>
<sequence length="854" mass="93322">MSATALALVGWAVPAAVADQSDSDKNKVEYWEAQYENAVACYKYGDTANNAHGKVSADKKTVTLKPYNANWPGDRWEVLIVKAGSLSSVADPHKVYELPTAGTAYTAPENKAISHWIVCKGATPEPVALCIDGTQVEVPAGDPRIGQYPEFDPSSCGDPVIQPTCESVTAKYPFLYDGHHINIHFKQLDDDGEPFGDTLELSWHYDTNHPDYGDLVHTETFASHPNWLGWTHFRIIFVQAAETDIYPNTDCGQPKEYVCVWNEQTQTSDKVVKTEGNANEPEWYDGIDCGPVEEFCPNLGGVDAQGAPLTAVPEGWSVKENGDCYYIVYDCWLVPTDVTTGAKVLSTQFSTGDDYPLVPQTGPNAFPQTHLGTADSWEELAANDCGYVPPCEEEVWIQIDRYQVDSYLDDDLIERLRVDGIVWVPQRGGPDDGPLYKAHGFIKLVGEDCYDIDESEVVAQCVDGVPVFDWTVDLNDPNGKLPDELNDLTEITITFSKDGFTPWVRTIPIDPNDYPLWTGTADWPGYVEDGSGVPVSWPGWEYIDGVLQNVGNDNYGWTRDGATITIELNPETTITGVTYPTASGDCEPPSDHYCEYGDQGPQPVTYHGIAPDGSIVWVNGLECTPIEICFEGQEGWQPLEIMEATFNPEVDKLWNAEAEFNGGCEEPAEPTLTGSFIGGTCLADAPWLDYSIVVNNPDGLPLEGVEEGEEPMATITFVNPDGDNYTLPDTYPLGTGRILWPGAAVAPAEGLTEADIDPFDAATFVPTDWPGWVQNELGEWLEVTDPQEDFGWTRNGVQILVEVNPETTVTVNYPPATPECAAVPPDEFTVVAGAPPLPEARPAVPVQAVASYAG</sequence>